<feature type="compositionally biased region" description="Acidic residues" evidence="22">
    <location>
        <begin position="976"/>
        <end position="1027"/>
    </location>
</feature>
<name>A0A8S4BDA4_9TELE</name>
<feature type="transmembrane region" description="Helical" evidence="23">
    <location>
        <begin position="1107"/>
        <end position="1126"/>
    </location>
</feature>
<feature type="compositionally biased region" description="Low complexity" evidence="22">
    <location>
        <begin position="600"/>
        <end position="611"/>
    </location>
</feature>
<dbReference type="EMBL" id="CAJRST010022223">
    <property type="protein sequence ID" value="CAG5957959.1"/>
    <property type="molecule type" value="Genomic_DNA"/>
</dbReference>
<dbReference type="FunFam" id="1.20.1420.30:FF:000004">
    <property type="entry name" value="Sodium/potassium/calcium exchanger 2 isoform 1"/>
    <property type="match status" value="2"/>
</dbReference>
<feature type="transmembrane region" description="Helical" evidence="23">
    <location>
        <begin position="201"/>
        <end position="223"/>
    </location>
</feature>
<evidence type="ECO:0000256" key="13">
    <source>
        <dbReference type="ARBA" id="ARBA00023065"/>
    </source>
</evidence>
<feature type="transmembrane region" description="Helical" evidence="23">
    <location>
        <begin position="397"/>
        <end position="418"/>
    </location>
</feature>
<feature type="transmembrane region" description="Helical" evidence="23">
    <location>
        <begin position="1170"/>
        <end position="1187"/>
    </location>
</feature>
<dbReference type="InterPro" id="IPR004837">
    <property type="entry name" value="NaCa_Exmemb"/>
</dbReference>
<evidence type="ECO:0000256" key="6">
    <source>
        <dbReference type="ARBA" id="ARBA00022553"/>
    </source>
</evidence>
<feature type="transmembrane region" description="Helical" evidence="23">
    <location>
        <begin position="747"/>
        <end position="770"/>
    </location>
</feature>
<dbReference type="NCBIfam" id="TIGR00367">
    <property type="entry name" value="calcium/sodium antiporter"/>
    <property type="match status" value="2"/>
</dbReference>
<feature type="compositionally biased region" description="Basic and acidic residues" evidence="22">
    <location>
        <begin position="945"/>
        <end position="971"/>
    </location>
</feature>
<keyword evidence="7" id="KW-0109">Calcium transport</keyword>
<feature type="transmembrane region" description="Helical" evidence="23">
    <location>
        <begin position="1040"/>
        <end position="1056"/>
    </location>
</feature>
<evidence type="ECO:0000256" key="1">
    <source>
        <dbReference type="ARBA" id="ARBA00004651"/>
    </source>
</evidence>
<feature type="region of interest" description="Disordered" evidence="22">
    <location>
        <begin position="40"/>
        <end position="102"/>
    </location>
</feature>
<keyword evidence="9 23" id="KW-0812">Transmembrane</keyword>
<comment type="caution">
    <text evidence="25">The sequence shown here is derived from an EMBL/GenBank/DDBJ whole genome shotgun (WGS) entry which is preliminary data.</text>
</comment>
<dbReference type="OrthoDB" id="8914262at2759"/>
<keyword evidence="26" id="KW-1185">Reference proteome</keyword>
<keyword evidence="4" id="KW-0050">Antiport</keyword>
<feature type="transmembrane region" description="Helical" evidence="23">
    <location>
        <begin position="807"/>
        <end position="828"/>
    </location>
</feature>
<comment type="function">
    <text evidence="21">Calcium, potassium:sodium antiporter that transports 1 Ca(2+) and 1 K(+) in exchange for 4 Na(+). Critical component of the visual transduction cascade, controlling the calcium concentration of outer segments during light and darkness. Light causes a rapid lowering of cytosolic free calcium in the outer segment of both retinal rod and cone photoreceptors and the light-induced lowering of calcium is caused by extrusion via this protein which plays a key role in the process of light adaptation.</text>
</comment>
<feature type="domain" description="Sodium/calcium exchanger membrane region" evidence="24">
    <location>
        <begin position="400"/>
        <end position="510"/>
    </location>
</feature>
<comment type="subcellular location">
    <subcellularLocation>
        <location evidence="1">Cell membrane</location>
        <topology evidence="1">Multi-pass membrane protein</topology>
    </subcellularLocation>
</comment>
<evidence type="ECO:0000256" key="7">
    <source>
        <dbReference type="ARBA" id="ARBA00022568"/>
    </source>
</evidence>
<evidence type="ECO:0000256" key="9">
    <source>
        <dbReference type="ARBA" id="ARBA00022692"/>
    </source>
</evidence>
<evidence type="ECO:0000256" key="20">
    <source>
        <dbReference type="ARBA" id="ARBA00042684"/>
    </source>
</evidence>
<feature type="compositionally biased region" description="Basic and acidic residues" evidence="22">
    <location>
        <begin position="47"/>
        <end position="81"/>
    </location>
</feature>
<evidence type="ECO:0000256" key="2">
    <source>
        <dbReference type="ARBA" id="ARBA00005364"/>
    </source>
</evidence>
<dbReference type="Gene3D" id="1.20.1420.30">
    <property type="entry name" value="NCX, central ion-binding region"/>
    <property type="match status" value="3"/>
</dbReference>
<evidence type="ECO:0000256" key="4">
    <source>
        <dbReference type="ARBA" id="ARBA00022449"/>
    </source>
</evidence>
<feature type="transmembrane region" description="Helical" evidence="23">
    <location>
        <begin position="258"/>
        <end position="276"/>
    </location>
</feature>
<keyword evidence="6" id="KW-0597">Phosphoprotein</keyword>
<dbReference type="GO" id="GO:0008273">
    <property type="term" value="F:calcium, potassium:sodium antiporter activity"/>
    <property type="evidence" value="ECO:0007669"/>
    <property type="project" value="TreeGrafter"/>
</dbReference>
<evidence type="ECO:0000256" key="22">
    <source>
        <dbReference type="SAM" id="MobiDB-lite"/>
    </source>
</evidence>
<dbReference type="Proteomes" id="UP000677803">
    <property type="component" value="Unassembled WGS sequence"/>
</dbReference>
<keyword evidence="8" id="KW-0716">Sensory transduction</keyword>
<feature type="region of interest" description="Disordered" evidence="22">
    <location>
        <begin position="855"/>
        <end position="875"/>
    </location>
</feature>
<feature type="transmembrane region" description="Helical" evidence="23">
    <location>
        <begin position="131"/>
        <end position="150"/>
    </location>
</feature>
<feature type="compositionally biased region" description="Basic and acidic residues" evidence="22">
    <location>
        <begin position="927"/>
        <end position="938"/>
    </location>
</feature>
<evidence type="ECO:0000256" key="21">
    <source>
        <dbReference type="ARBA" id="ARBA00045976"/>
    </source>
</evidence>
<evidence type="ECO:0000256" key="15">
    <source>
        <dbReference type="ARBA" id="ARBA00023305"/>
    </source>
</evidence>
<comment type="similarity">
    <text evidence="2">Belongs to the Ca(2+):cation antiporter (CaCA) (TC 2.A.19) family. SLC24A subfamily.</text>
</comment>
<keyword evidence="3" id="KW-0813">Transport</keyword>
<evidence type="ECO:0000313" key="25">
    <source>
        <dbReference type="EMBL" id="CAG5957959.1"/>
    </source>
</evidence>
<keyword evidence="12 23" id="KW-1133">Transmembrane helix</keyword>
<keyword evidence="10" id="KW-0106">Calcium</keyword>
<feature type="transmembrane region" description="Helical" evidence="23">
    <location>
        <begin position="520"/>
        <end position="539"/>
    </location>
</feature>
<evidence type="ECO:0000256" key="12">
    <source>
        <dbReference type="ARBA" id="ARBA00022989"/>
    </source>
</evidence>
<dbReference type="PANTHER" id="PTHR10846:SF36">
    <property type="entry name" value="SODIUM_POTASSIUM_CALCIUM EXCHANGER 1"/>
    <property type="match status" value="1"/>
</dbReference>
<proteinExistence type="inferred from homology"/>
<evidence type="ECO:0000256" key="19">
    <source>
        <dbReference type="ARBA" id="ARBA00042297"/>
    </source>
</evidence>
<feature type="transmembrane region" description="Helical" evidence="23">
    <location>
        <begin position="782"/>
        <end position="801"/>
    </location>
</feature>
<sequence>MNTARRMRLLMWKVQFLHFWIFFITLSHLTVIAQQNIPLPTSQTGEDYEKGEEGVEETKVRSGRFEKPHTSTDEMEPERHYTNATQRSLETHKPSPAPSVSTIPPSLQEVQHINKNYPADLFSVEERRRGWMILHVVGMIYMLVSLIIVCDKFFIPAVGVITDRLSLPEDVAGATFMAAGRSIPKFFGLLMGVFIDDNNTSIGMVVGSALFNVLFVIGACALCSWESPHLTWWPLFRDMSFYVLCYVLFIIFFLDNVIVWWESVLLVTCFILYAVFMKFNSQAKQAFETRLHKHRRFLMASTAEDPNKDVPARVNCAGDSDEDHRQKHFVVLSENLGNENKVKEEEAGKKDGPLSLRWPLTRCKQICYVLLLPIILPLWLTIPDVHKQVGETFGFPYLWTFVAAVTCNTDLITSLIVARKGLGDMAVSSNIGSNIFHITVSLPMPWLLYSLIHAFTPVAVSSEGLACATVLLFFLHLCAVVSIISCKWKMNKLLGVTMLVLYSLFFILSIMLEYRIIVCPIGPVFLCTLYQLTISARLYEPLPMPQIGEDFGEGSTEGVEEATVEPGGLEEPLTATHELELTDQTTPTMQEFNHTDRNTDTTTDFKASTTTQSPLLQTTKRTIVHCIYVAPEPPAETPTPAPIPPVTTSPPAAPDEAPYVKGDYPEDIFSIEDRRRGWVILHILGMIYMFVSLAIVCDEFFVPALGVITDKLAISDDVAGATFMAAGGSAPELFTSLIGVFIAHSNVGIGTIVGSAVFNILFVIGMCALFSREILRLTWWPLFRDVSFYIFDLIMLIIFFLDNVIMWWESMMLVAGYSVYVVFMKYNVQLERAFKSQLHKHKIIVKVIAVEEPEKTNGDDEDNAPPAPEDKNLLKLKPSLQRGGSSASLHNSTMRNTIFQLMIHTLDPLGNGKFKEKAESLTNVARRKSESKSQDKGEGSGGKTDQPKEPEAAPAADTEKKEQPEDKKDDVPAEQGSDDGSDDSNSDDEASDDEASEDDSDESSEEEEEEVEEVENVEEEGEKEDEPLTLQWPETRRKQATYLFLLPIVFPLWLTVPDVRNQVGETIGISEEVMGLTILAAGTSIPDLITSVIVARKGLGDMAVSSSVGSNIFDITMGLPVPWLLYSSFNGFAPVAVSSNGLFCAIVLLFLMLLFVIISIAACKWKMNKVLGFTMFLLYFIFLVLSVMLEDRIILKVLFSILTMMRIRIADSTVKPAPADFLLSQLRPQQLDDLAHGLVDITFLNAPHKALQQLHSEDLALFTQPRADQGVGT</sequence>
<reference evidence="25" key="1">
    <citation type="submission" date="2021-05" db="EMBL/GenBank/DDBJ databases">
        <authorList>
            <person name="Tigano A."/>
        </authorList>
    </citation>
    <scope>NUCLEOTIDE SEQUENCE</scope>
</reference>
<evidence type="ECO:0000256" key="3">
    <source>
        <dbReference type="ARBA" id="ARBA00022448"/>
    </source>
</evidence>
<feature type="domain" description="Sodium/calcium exchanger membrane region" evidence="24">
    <location>
        <begin position="683"/>
        <end position="824"/>
    </location>
</feature>
<feature type="transmembrane region" description="Helical" evidence="23">
    <location>
        <begin position="1132"/>
        <end position="1158"/>
    </location>
</feature>
<feature type="domain" description="Sodium/calcium exchanger membrane region" evidence="24">
    <location>
        <begin position="136"/>
        <end position="277"/>
    </location>
</feature>
<evidence type="ECO:0000313" key="26">
    <source>
        <dbReference type="Proteomes" id="UP000677803"/>
    </source>
</evidence>
<keyword evidence="15" id="KW-0844">Vision</keyword>
<evidence type="ECO:0000256" key="14">
    <source>
        <dbReference type="ARBA" id="ARBA00023136"/>
    </source>
</evidence>
<keyword evidence="13" id="KW-0406">Ion transport</keyword>
<dbReference type="InterPro" id="IPR004481">
    <property type="entry name" value="K/Na/Ca-exchanger"/>
</dbReference>
<evidence type="ECO:0000256" key="11">
    <source>
        <dbReference type="ARBA" id="ARBA00022847"/>
    </source>
</evidence>
<feature type="transmembrane region" description="Helical" evidence="23">
    <location>
        <begin position="678"/>
        <end position="696"/>
    </location>
</feature>
<dbReference type="GO" id="GO:0060291">
    <property type="term" value="P:long-term synaptic potentiation"/>
    <property type="evidence" value="ECO:0007669"/>
    <property type="project" value="TreeGrafter"/>
</dbReference>
<evidence type="ECO:0000256" key="5">
    <source>
        <dbReference type="ARBA" id="ARBA00022475"/>
    </source>
</evidence>
<evidence type="ECO:0000256" key="8">
    <source>
        <dbReference type="ARBA" id="ARBA00022606"/>
    </source>
</evidence>
<protein>
    <recommendedName>
        <fullName evidence="17">Sodium/potassium/calcium exchanger 1</fullName>
    </recommendedName>
    <alternativeName>
        <fullName evidence="18">Na(+)/K(+)/Ca(2+)-exchange protein 1</fullName>
    </alternativeName>
    <alternativeName>
        <fullName evidence="19">Retinal rod Na-Ca+K exchanger</fullName>
    </alternativeName>
    <alternativeName>
        <fullName evidence="20">Solute carrier family 24 member 1</fullName>
    </alternativeName>
</protein>
<evidence type="ECO:0000256" key="23">
    <source>
        <dbReference type="SAM" id="Phobius"/>
    </source>
</evidence>
<feature type="domain" description="Sodium/calcium exchanger membrane region" evidence="24">
    <location>
        <begin position="1061"/>
        <end position="1187"/>
    </location>
</feature>
<keyword evidence="5" id="KW-1003">Cell membrane</keyword>
<feature type="transmembrane region" description="Helical" evidence="23">
    <location>
        <begin position="1076"/>
        <end position="1095"/>
    </location>
</feature>
<feature type="transmembrane region" description="Helical" evidence="23">
    <location>
        <begin position="464"/>
        <end position="486"/>
    </location>
</feature>
<feature type="transmembrane region" description="Helical" evidence="23">
    <location>
        <begin position="493"/>
        <end position="514"/>
    </location>
</feature>
<keyword evidence="11" id="KW-0769">Symport</keyword>
<evidence type="ECO:0000256" key="17">
    <source>
        <dbReference type="ARBA" id="ARBA00040585"/>
    </source>
</evidence>
<gene>
    <name evidence="25" type="ORF">MMEN_LOCUS14834</name>
</gene>
<evidence type="ECO:0000256" key="18">
    <source>
        <dbReference type="ARBA" id="ARBA00042035"/>
    </source>
</evidence>
<feature type="transmembrane region" description="Helical" evidence="23">
    <location>
        <begin position="430"/>
        <end position="452"/>
    </location>
</feature>
<feature type="transmembrane region" description="Helical" evidence="23">
    <location>
        <begin position="235"/>
        <end position="252"/>
    </location>
</feature>
<feature type="region of interest" description="Disordered" evidence="22">
    <location>
        <begin position="920"/>
        <end position="1032"/>
    </location>
</feature>
<feature type="region of interest" description="Disordered" evidence="22">
    <location>
        <begin position="590"/>
        <end position="611"/>
    </location>
</feature>
<dbReference type="GO" id="GO:0015293">
    <property type="term" value="F:symporter activity"/>
    <property type="evidence" value="ECO:0007669"/>
    <property type="project" value="UniProtKB-KW"/>
</dbReference>
<feature type="transmembrane region" description="Helical" evidence="23">
    <location>
        <begin position="171"/>
        <end position="195"/>
    </location>
</feature>
<dbReference type="GO" id="GO:0005262">
    <property type="term" value="F:calcium channel activity"/>
    <property type="evidence" value="ECO:0007669"/>
    <property type="project" value="TreeGrafter"/>
</dbReference>
<dbReference type="GO" id="GO:0060292">
    <property type="term" value="P:long-term synaptic depression"/>
    <property type="evidence" value="ECO:0007669"/>
    <property type="project" value="TreeGrafter"/>
</dbReference>
<dbReference type="GO" id="GO:0007601">
    <property type="term" value="P:visual perception"/>
    <property type="evidence" value="ECO:0007669"/>
    <property type="project" value="UniProtKB-KW"/>
</dbReference>
<dbReference type="PANTHER" id="PTHR10846">
    <property type="entry name" value="SODIUM/POTASSIUM/CALCIUM EXCHANGER"/>
    <property type="match status" value="1"/>
</dbReference>
<keyword evidence="14 23" id="KW-0472">Membrane</keyword>
<accession>A0A8S4BDA4</accession>
<dbReference type="InterPro" id="IPR044880">
    <property type="entry name" value="NCX_ion-bd_dom_sf"/>
</dbReference>
<evidence type="ECO:0000256" key="10">
    <source>
        <dbReference type="ARBA" id="ARBA00022837"/>
    </source>
</evidence>
<feature type="transmembrane region" description="Helical" evidence="23">
    <location>
        <begin position="366"/>
        <end position="382"/>
    </location>
</feature>
<dbReference type="GO" id="GO:0006874">
    <property type="term" value="P:intracellular calcium ion homeostasis"/>
    <property type="evidence" value="ECO:0007669"/>
    <property type="project" value="TreeGrafter"/>
</dbReference>
<evidence type="ECO:0000256" key="16">
    <source>
        <dbReference type="ARBA" id="ARBA00033627"/>
    </source>
</evidence>
<dbReference type="Pfam" id="PF01699">
    <property type="entry name" value="Na_Ca_ex"/>
    <property type="match status" value="4"/>
</dbReference>
<dbReference type="GO" id="GO:0005886">
    <property type="term" value="C:plasma membrane"/>
    <property type="evidence" value="ECO:0007669"/>
    <property type="project" value="UniProtKB-SubCell"/>
</dbReference>
<organism evidence="25 26">
    <name type="scientific">Menidia menidia</name>
    <name type="common">Atlantic silverside</name>
    <dbReference type="NCBI Taxonomy" id="238744"/>
    <lineage>
        <taxon>Eukaryota</taxon>
        <taxon>Metazoa</taxon>
        <taxon>Chordata</taxon>
        <taxon>Craniata</taxon>
        <taxon>Vertebrata</taxon>
        <taxon>Euteleostomi</taxon>
        <taxon>Actinopterygii</taxon>
        <taxon>Neopterygii</taxon>
        <taxon>Teleostei</taxon>
        <taxon>Neoteleostei</taxon>
        <taxon>Acanthomorphata</taxon>
        <taxon>Ovalentaria</taxon>
        <taxon>Atherinomorphae</taxon>
        <taxon>Atheriniformes</taxon>
        <taxon>Atherinopsidae</taxon>
        <taxon>Menidiinae</taxon>
        <taxon>Menidia</taxon>
    </lineage>
</organism>
<comment type="catalytic activity">
    <reaction evidence="16">
        <text>Ca(2+)(out) + K(+)(out) + 4 Na(+)(in) = Ca(2+)(in) + K(+)(in) + 4 Na(+)(out)</text>
        <dbReference type="Rhea" id="RHEA:69967"/>
        <dbReference type="ChEBI" id="CHEBI:29101"/>
        <dbReference type="ChEBI" id="CHEBI:29103"/>
        <dbReference type="ChEBI" id="CHEBI:29108"/>
    </reaction>
</comment>
<dbReference type="AlphaFoldDB" id="A0A8S4BDA4"/>
<evidence type="ECO:0000259" key="24">
    <source>
        <dbReference type="Pfam" id="PF01699"/>
    </source>
</evidence>